<evidence type="ECO:0000313" key="1">
    <source>
        <dbReference type="EMBL" id="KAK2951449.1"/>
    </source>
</evidence>
<organism evidence="1 3">
    <name type="scientific">Blattamonas nauphoetae</name>
    <dbReference type="NCBI Taxonomy" id="2049346"/>
    <lineage>
        <taxon>Eukaryota</taxon>
        <taxon>Metamonada</taxon>
        <taxon>Preaxostyla</taxon>
        <taxon>Oxymonadida</taxon>
        <taxon>Blattamonas</taxon>
    </lineage>
</organism>
<evidence type="ECO:0000313" key="2">
    <source>
        <dbReference type="EMBL" id="KAK2962628.1"/>
    </source>
</evidence>
<evidence type="ECO:0000313" key="3">
    <source>
        <dbReference type="Proteomes" id="UP001281761"/>
    </source>
</evidence>
<dbReference type="EMBL" id="JARBJD010000010">
    <property type="protein sequence ID" value="KAK2962628.1"/>
    <property type="molecule type" value="Genomic_DNA"/>
</dbReference>
<reference evidence="1 3" key="1">
    <citation type="journal article" date="2022" name="bioRxiv">
        <title>Genomics of Preaxostyla Flagellates Illuminates Evolutionary Transitions and the Path Towards Mitochondrial Loss.</title>
        <authorList>
            <person name="Novak L.V.F."/>
            <person name="Treitli S.C."/>
            <person name="Pyrih J."/>
            <person name="Halakuc P."/>
            <person name="Pipaliya S.V."/>
            <person name="Vacek V."/>
            <person name="Brzon O."/>
            <person name="Soukal P."/>
            <person name="Eme L."/>
            <person name="Dacks J.B."/>
            <person name="Karnkowska A."/>
            <person name="Elias M."/>
            <person name="Hampl V."/>
        </authorList>
    </citation>
    <scope>NUCLEOTIDE SEQUENCE [LARGE SCALE GENOMIC DNA]</scope>
    <source>
        <strain evidence="1">NAU3</strain>
        <tissue evidence="1">Gut</tissue>
    </source>
</reference>
<proteinExistence type="predicted"/>
<sequence>MMRQCFISSSRQTQEAAASNTVLLSQEQIHSPVVESKNLTALELAQLDLLRFANEHTNKISSNRPTTANGRLQTVYADHRQNILAALVCAGWAYEKGRTRADCRNRIAFLGISFMPHHLSVKAPESARNQKIQTEHTLTMLKHS</sequence>
<name>A0ABQ9XJ07_9EUKA</name>
<keyword evidence="3" id="KW-1185">Reference proteome</keyword>
<dbReference type="Proteomes" id="UP001281761">
    <property type="component" value="Unassembled WGS sequence"/>
</dbReference>
<accession>A0ABQ9XJ07</accession>
<dbReference type="EMBL" id="JARBJD010000118">
    <property type="protein sequence ID" value="KAK2951449.1"/>
    <property type="molecule type" value="Genomic_DNA"/>
</dbReference>
<protein>
    <submittedName>
        <fullName evidence="1">Uncharacterized protein</fullName>
    </submittedName>
</protein>
<gene>
    <name evidence="1" type="ORF">BLNAU_13606</name>
    <name evidence="2" type="ORF">BLNAU_2461</name>
</gene>
<comment type="caution">
    <text evidence="1">The sequence shown here is derived from an EMBL/GenBank/DDBJ whole genome shotgun (WGS) entry which is preliminary data.</text>
</comment>